<evidence type="ECO:0000313" key="3">
    <source>
        <dbReference type="EMBL" id="TKX25210.1"/>
    </source>
</evidence>
<dbReference type="AlphaFoldDB" id="A0A2P8A449"/>
<evidence type="ECO:0000313" key="5">
    <source>
        <dbReference type="Proteomes" id="UP000308133"/>
    </source>
</evidence>
<evidence type="ECO:0000313" key="4">
    <source>
        <dbReference type="Proteomes" id="UP000243723"/>
    </source>
</evidence>
<organism evidence="2 4">
    <name type="scientific">Elsinoe australis</name>
    <dbReference type="NCBI Taxonomy" id="40998"/>
    <lineage>
        <taxon>Eukaryota</taxon>
        <taxon>Fungi</taxon>
        <taxon>Dikarya</taxon>
        <taxon>Ascomycota</taxon>
        <taxon>Pezizomycotina</taxon>
        <taxon>Dothideomycetes</taxon>
        <taxon>Dothideomycetidae</taxon>
        <taxon>Myriangiales</taxon>
        <taxon>Elsinoaceae</taxon>
        <taxon>Elsinoe</taxon>
    </lineage>
</organism>
<protein>
    <submittedName>
        <fullName evidence="2">Uncharacterized protein</fullName>
    </submittedName>
</protein>
<feature type="compositionally biased region" description="Polar residues" evidence="1">
    <location>
        <begin position="41"/>
        <end position="52"/>
    </location>
</feature>
<reference evidence="3 5" key="2">
    <citation type="submission" date="2018-02" db="EMBL/GenBank/DDBJ databases">
        <title>Draft genome sequences of Elsinoe sp., causing black scab on jojoba.</title>
        <authorList>
            <person name="Stodart B."/>
            <person name="Jeffress S."/>
            <person name="Ash G."/>
            <person name="Arun Chinnappa K."/>
        </authorList>
    </citation>
    <scope>NUCLEOTIDE SEQUENCE [LARGE SCALE GENOMIC DNA]</scope>
    <source>
        <strain evidence="3 5">Hillstone_2</strain>
    </source>
</reference>
<dbReference type="EMBL" id="PTQR01000030">
    <property type="protein sequence ID" value="TKX25210.1"/>
    <property type="molecule type" value="Genomic_DNA"/>
</dbReference>
<dbReference type="Proteomes" id="UP000308133">
    <property type="component" value="Unassembled WGS sequence"/>
</dbReference>
<dbReference type="EMBL" id="NHZQ01000067">
    <property type="protein sequence ID" value="PSK55232.1"/>
    <property type="molecule type" value="Genomic_DNA"/>
</dbReference>
<evidence type="ECO:0000313" key="2">
    <source>
        <dbReference type="EMBL" id="PSK55232.1"/>
    </source>
</evidence>
<feature type="region of interest" description="Disordered" evidence="1">
    <location>
        <begin position="1"/>
        <end position="53"/>
    </location>
</feature>
<dbReference type="Proteomes" id="UP000243723">
    <property type="component" value="Unassembled WGS sequence"/>
</dbReference>
<name>A0A2P8A449_9PEZI</name>
<proteinExistence type="predicted"/>
<comment type="caution">
    <text evidence="2">The sequence shown here is derived from an EMBL/GenBank/DDBJ whole genome shotgun (WGS) entry which is preliminary data.</text>
</comment>
<gene>
    <name evidence="2" type="ORF">B9Z65_2621</name>
    <name evidence="3" type="ORF">C1H76_2440</name>
</gene>
<accession>A0A2P8A449</accession>
<evidence type="ECO:0000256" key="1">
    <source>
        <dbReference type="SAM" id="MobiDB-lite"/>
    </source>
</evidence>
<sequence>MSAPSPERTSYDTSRRRSSSGMFGNLAGYKRDPQNPMYAQRRTSLSEQSTQKPGFIGTMFNKYVRQASPWDK</sequence>
<keyword evidence="4" id="KW-1185">Reference proteome</keyword>
<dbReference type="OrthoDB" id="4158609at2759"/>
<reference evidence="2 4" key="1">
    <citation type="submission" date="2017-05" db="EMBL/GenBank/DDBJ databases">
        <title>Draft genome sequence of Elsinoe australis.</title>
        <authorList>
            <person name="Cheng Q."/>
        </authorList>
    </citation>
    <scope>NUCLEOTIDE SEQUENCE [LARGE SCALE GENOMIC DNA]</scope>
    <source>
        <strain evidence="2 4">NL1</strain>
    </source>
</reference>